<dbReference type="InterPro" id="IPR036696">
    <property type="entry name" value="YdfO-like_sf"/>
</dbReference>
<organism evidence="1 2">
    <name type="scientific">Panacibacter microcysteis</name>
    <dbReference type="NCBI Taxonomy" id="2793269"/>
    <lineage>
        <taxon>Bacteria</taxon>
        <taxon>Pseudomonadati</taxon>
        <taxon>Bacteroidota</taxon>
        <taxon>Chitinophagia</taxon>
        <taxon>Chitinophagales</taxon>
        <taxon>Chitinophagaceae</taxon>
        <taxon>Panacibacter</taxon>
    </lineage>
</organism>
<reference evidence="1" key="1">
    <citation type="submission" date="2020-11" db="EMBL/GenBank/DDBJ databases">
        <title>Bacterial whole genome sequence for Panacibacter sp. DH6.</title>
        <authorList>
            <person name="Le V."/>
            <person name="Ko S."/>
            <person name="Ahn C.-Y."/>
            <person name="Oh H.-M."/>
        </authorList>
    </citation>
    <scope>NUCLEOTIDE SEQUENCE</scope>
    <source>
        <strain evidence="1">DH6</strain>
    </source>
</reference>
<protein>
    <submittedName>
        <fullName evidence="1">DUF1398 family protein</fullName>
    </submittedName>
</protein>
<dbReference type="AlphaFoldDB" id="A0A931GV40"/>
<dbReference type="Pfam" id="PF07166">
    <property type="entry name" value="DUF1398"/>
    <property type="match status" value="1"/>
</dbReference>
<dbReference type="Proteomes" id="UP000628448">
    <property type="component" value="Unassembled WGS sequence"/>
</dbReference>
<dbReference type="SUPFAM" id="SSF160419">
    <property type="entry name" value="YdfO-like"/>
    <property type="match status" value="1"/>
</dbReference>
<sequence>MFTVEQIKAAHSLVKSGEDFPGYIKTIKQLGVTAFETWVEDSHTLYMGANNYQTQSAPMYTALVIADVYNQPAFEAALKAHQQGKTGYVDFCKDCAVNGVEKWFVCLHAMTCSYYNRKGNEVLVEKIPA</sequence>
<proteinExistence type="predicted"/>
<gene>
    <name evidence="1" type="ORF">I5907_14150</name>
</gene>
<comment type="caution">
    <text evidence="1">The sequence shown here is derived from an EMBL/GenBank/DDBJ whole genome shotgun (WGS) entry which is preliminary data.</text>
</comment>
<keyword evidence="2" id="KW-1185">Reference proteome</keyword>
<dbReference type="EMBL" id="JADWYR010000002">
    <property type="protein sequence ID" value="MBG9377381.1"/>
    <property type="molecule type" value="Genomic_DNA"/>
</dbReference>
<dbReference type="InterPro" id="IPR009833">
    <property type="entry name" value="DUF1398"/>
</dbReference>
<evidence type="ECO:0000313" key="2">
    <source>
        <dbReference type="Proteomes" id="UP000628448"/>
    </source>
</evidence>
<evidence type="ECO:0000313" key="1">
    <source>
        <dbReference type="EMBL" id="MBG9377381.1"/>
    </source>
</evidence>
<accession>A0A931GV40</accession>
<name>A0A931GV40_9BACT</name>
<dbReference type="RefSeq" id="WP_196991468.1">
    <property type="nucleotide sequence ID" value="NZ_JADWYR010000002.1"/>
</dbReference>
<dbReference type="Gene3D" id="3.30.1810.10">
    <property type="entry name" value="YdfO-like"/>
    <property type="match status" value="1"/>
</dbReference>